<protein>
    <submittedName>
        <fullName evidence="4">Uncharacterized protein</fullName>
    </submittedName>
</protein>
<feature type="coiled-coil region" evidence="1">
    <location>
        <begin position="394"/>
        <end position="456"/>
    </location>
</feature>
<evidence type="ECO:0000256" key="1">
    <source>
        <dbReference type="SAM" id="Coils"/>
    </source>
</evidence>
<organism evidence="3 4">
    <name type="scientific">Plectus sambesii</name>
    <dbReference type="NCBI Taxonomy" id="2011161"/>
    <lineage>
        <taxon>Eukaryota</taxon>
        <taxon>Metazoa</taxon>
        <taxon>Ecdysozoa</taxon>
        <taxon>Nematoda</taxon>
        <taxon>Chromadorea</taxon>
        <taxon>Plectida</taxon>
        <taxon>Plectina</taxon>
        <taxon>Plectoidea</taxon>
        <taxon>Plectidae</taxon>
        <taxon>Plectus</taxon>
    </lineage>
</organism>
<accession>A0A914WGF3</accession>
<evidence type="ECO:0000313" key="4">
    <source>
        <dbReference type="WBParaSite" id="PSAMB.scaffold4078size15780.g23407.t1"/>
    </source>
</evidence>
<proteinExistence type="predicted"/>
<keyword evidence="3" id="KW-1185">Reference proteome</keyword>
<feature type="region of interest" description="Disordered" evidence="2">
    <location>
        <begin position="151"/>
        <end position="194"/>
    </location>
</feature>
<feature type="region of interest" description="Disordered" evidence="2">
    <location>
        <begin position="456"/>
        <end position="476"/>
    </location>
</feature>
<dbReference type="WBParaSite" id="PSAMB.scaffold4078size15780.g23407.t1">
    <property type="protein sequence ID" value="PSAMB.scaffold4078size15780.g23407.t1"/>
    <property type="gene ID" value="PSAMB.scaffold4078size15780.g23407"/>
</dbReference>
<name>A0A914WGF3_9BILA</name>
<evidence type="ECO:0000313" key="3">
    <source>
        <dbReference type="Proteomes" id="UP000887566"/>
    </source>
</evidence>
<reference evidence="4" key="1">
    <citation type="submission" date="2022-11" db="UniProtKB">
        <authorList>
            <consortium name="WormBaseParasite"/>
        </authorList>
    </citation>
    <scope>IDENTIFICATION</scope>
</reference>
<feature type="region of interest" description="Disordered" evidence="2">
    <location>
        <begin position="511"/>
        <end position="540"/>
    </location>
</feature>
<dbReference type="Proteomes" id="UP000887566">
    <property type="component" value="Unplaced"/>
</dbReference>
<dbReference type="AlphaFoldDB" id="A0A914WGF3"/>
<sequence>MGERELQQSAATVNKCRYIQDPDPLAHTAAVSSLTPMETVEADAENAIPLAAANIDTAVSFDRPTTDLTDPTKADQLKEMEADSSESNCQKVSATDEQIKPAASGLQNCPNCLNSRVILVKYGSRPGEKRHKCCKCHRWFGDVVKGAVVDKSEVGAPPPKKVRKNKSVSQEGLAPPENQLTSFPVSTTATTSSQTDSDDLFMASFKEQLADTTSFDKDDAICLRRKLKMAQIMLRESRVKIGAVEKQRDDAFKVLRKLHTTVCQFKVDFHANMQRLQEDQSFLANEYATYLKELARGVQKERQAFDAEKARVKLMFDHCETKRRDLKAQVECKKEQLKQSQQETAMETRRCDVLTRDAYLATSEATQAKKNLSSKLFLRTNQKCATCIVSERVRDVLTNQIADQSNENDELKQQRERLSRKCEEKERICQMLTKTSERLQFEVNALNHENKRLLAESAGRTAQDKEEGGRSTPGSGVSLVARQISRQPNPSPPSSDQSNEGEGVVVVSASPGARPKKAPLTQLTQLEPPPPPPPMEPDDCLVIESESQRDSQKTTSAVDWDLLMNNKDWLRSQLEGCWELLVWYRKELKSAAEQKMYFSDRLEDETDAVEELIEMKDAELSKLQTSLALKTQSHEQLTLQLSQLSHNLSSYFDNQSGRSC</sequence>
<evidence type="ECO:0000256" key="2">
    <source>
        <dbReference type="SAM" id="MobiDB-lite"/>
    </source>
</evidence>
<keyword evidence="1" id="KW-0175">Coiled coil</keyword>